<dbReference type="AlphaFoldDB" id="A0A5S4GT59"/>
<keyword evidence="2 5" id="KW-0812">Transmembrane</keyword>
<comment type="subcellular location">
    <subcellularLocation>
        <location evidence="1">Membrane</location>
        <topology evidence="1">Multi-pass membrane protein</topology>
    </subcellularLocation>
</comment>
<evidence type="ECO:0000256" key="4">
    <source>
        <dbReference type="ARBA" id="ARBA00023136"/>
    </source>
</evidence>
<feature type="transmembrane region" description="Helical" evidence="5">
    <location>
        <begin position="45"/>
        <end position="65"/>
    </location>
</feature>
<comment type="caution">
    <text evidence="6">The sequence shown here is derived from an EMBL/GenBank/DDBJ whole genome shotgun (WGS) entry which is preliminary data.</text>
</comment>
<dbReference type="GO" id="GO:0016020">
    <property type="term" value="C:membrane"/>
    <property type="evidence" value="ECO:0007669"/>
    <property type="project" value="UniProtKB-SubCell"/>
</dbReference>
<dbReference type="RefSeq" id="WP_138638291.1">
    <property type="nucleotide sequence ID" value="NZ_VCKZ01000159.1"/>
</dbReference>
<dbReference type="EMBL" id="VCKZ01000159">
    <property type="protein sequence ID" value="TMR36128.1"/>
    <property type="molecule type" value="Genomic_DNA"/>
</dbReference>
<protein>
    <submittedName>
        <fullName evidence="6">DoxX family protein</fullName>
    </submittedName>
</protein>
<dbReference type="OrthoDB" id="3790625at2"/>
<proteinExistence type="predicted"/>
<evidence type="ECO:0000256" key="1">
    <source>
        <dbReference type="ARBA" id="ARBA00004141"/>
    </source>
</evidence>
<keyword evidence="4 5" id="KW-0472">Membrane</keyword>
<keyword evidence="3 5" id="KW-1133">Transmembrane helix</keyword>
<name>A0A5S4GT59_9ACTN</name>
<organism evidence="6 7">
    <name type="scientific">Actinomadura geliboluensis</name>
    <dbReference type="NCBI Taxonomy" id="882440"/>
    <lineage>
        <taxon>Bacteria</taxon>
        <taxon>Bacillati</taxon>
        <taxon>Actinomycetota</taxon>
        <taxon>Actinomycetes</taxon>
        <taxon>Streptosporangiales</taxon>
        <taxon>Thermomonosporaceae</taxon>
        <taxon>Actinomadura</taxon>
    </lineage>
</organism>
<dbReference type="InterPro" id="IPR032808">
    <property type="entry name" value="DoxX"/>
</dbReference>
<evidence type="ECO:0000313" key="6">
    <source>
        <dbReference type="EMBL" id="TMR36128.1"/>
    </source>
</evidence>
<evidence type="ECO:0000256" key="3">
    <source>
        <dbReference type="ARBA" id="ARBA00022989"/>
    </source>
</evidence>
<evidence type="ECO:0000313" key="7">
    <source>
        <dbReference type="Proteomes" id="UP000305238"/>
    </source>
</evidence>
<accession>A0A5S4GT59</accession>
<dbReference type="Proteomes" id="UP000305238">
    <property type="component" value="Unassembled WGS sequence"/>
</dbReference>
<evidence type="ECO:0000256" key="5">
    <source>
        <dbReference type="SAM" id="Phobius"/>
    </source>
</evidence>
<dbReference type="Pfam" id="PF13564">
    <property type="entry name" value="DoxX_2"/>
    <property type="match status" value="1"/>
</dbReference>
<keyword evidence="7" id="KW-1185">Reference proteome</keyword>
<feature type="transmembrane region" description="Helical" evidence="5">
    <location>
        <begin position="71"/>
        <end position="92"/>
    </location>
</feature>
<feature type="transmembrane region" description="Helical" evidence="5">
    <location>
        <begin position="99"/>
        <end position="118"/>
    </location>
</feature>
<sequence length="123" mass="13142">MNVFLWIVQALLAAIYVMSGLEKLTQPKDKLAGKYAWVKDVSLATLRFIGVMELLGAIGLIVPAATGIAPVLTPIAATGLVILMLLAVAMHVRRKEPSGVPVTAILLVLAAFVSWGRFGPYGW</sequence>
<reference evidence="6 7" key="1">
    <citation type="submission" date="2019-05" db="EMBL/GenBank/DDBJ databases">
        <title>Draft genome sequence of Actinomadura geliboluensis A8036.</title>
        <authorList>
            <person name="Saricaoglu S."/>
            <person name="Isik K."/>
        </authorList>
    </citation>
    <scope>NUCLEOTIDE SEQUENCE [LARGE SCALE GENOMIC DNA]</scope>
    <source>
        <strain evidence="6 7">A8036</strain>
    </source>
</reference>
<feature type="transmembrane region" description="Helical" evidence="5">
    <location>
        <begin position="6"/>
        <end position="24"/>
    </location>
</feature>
<gene>
    <name evidence="6" type="ORF">ETD96_21635</name>
</gene>
<evidence type="ECO:0000256" key="2">
    <source>
        <dbReference type="ARBA" id="ARBA00022692"/>
    </source>
</evidence>